<dbReference type="InterPro" id="IPR011043">
    <property type="entry name" value="Gal_Oxase/kelch_b-propeller"/>
</dbReference>
<evidence type="ECO:0000313" key="2">
    <source>
        <dbReference type="EMBL" id="OAP06764.1"/>
    </source>
</evidence>
<organism evidence="2 3">
    <name type="scientific">Arabidopsis thaliana</name>
    <name type="common">Mouse-ear cress</name>
    <dbReference type="NCBI Taxonomy" id="3702"/>
    <lineage>
        <taxon>Eukaryota</taxon>
        <taxon>Viridiplantae</taxon>
        <taxon>Streptophyta</taxon>
        <taxon>Embryophyta</taxon>
        <taxon>Tracheophyta</taxon>
        <taxon>Spermatophyta</taxon>
        <taxon>Magnoliopsida</taxon>
        <taxon>eudicotyledons</taxon>
        <taxon>Gunneridae</taxon>
        <taxon>Pentapetalae</taxon>
        <taxon>rosids</taxon>
        <taxon>malvids</taxon>
        <taxon>Brassicales</taxon>
        <taxon>Brassicaceae</taxon>
        <taxon>Camelineae</taxon>
        <taxon>Arabidopsis</taxon>
    </lineage>
</organism>
<dbReference type="EMBL" id="LUHQ01000003">
    <property type="protein sequence ID" value="OAP06764.1"/>
    <property type="molecule type" value="Genomic_DNA"/>
</dbReference>
<reference evidence="3" key="1">
    <citation type="journal article" date="2016" name="Proc. Natl. Acad. Sci. U.S.A.">
        <title>Chromosome-level assembly of Arabidopsis thaliana Ler reveals the extent of translocation and inversion polymorphisms.</title>
        <authorList>
            <person name="Zapata L."/>
            <person name="Ding J."/>
            <person name="Willing E.M."/>
            <person name="Hartwig B."/>
            <person name="Bezdan D."/>
            <person name="Jiao W.B."/>
            <person name="Patel V."/>
            <person name="Velikkakam James G."/>
            <person name="Koornneef M."/>
            <person name="Ossowski S."/>
            <person name="Schneeberger K."/>
        </authorList>
    </citation>
    <scope>NUCLEOTIDE SEQUENCE [LARGE SCALE GENOMIC DNA]</scope>
    <source>
        <strain evidence="3">cv. Landsberg erecta</strain>
    </source>
</reference>
<proteinExistence type="predicted"/>
<evidence type="ECO:0000259" key="1">
    <source>
        <dbReference type="Pfam" id="PF03478"/>
    </source>
</evidence>
<dbReference type="PANTHER" id="PTHR44259">
    <property type="entry name" value="OS07G0183000 PROTEIN-RELATED"/>
    <property type="match status" value="1"/>
</dbReference>
<protein>
    <recommendedName>
        <fullName evidence="1">KIB1-4 beta-propeller domain-containing protein</fullName>
    </recommendedName>
</protein>
<dbReference type="InterPro" id="IPR050942">
    <property type="entry name" value="F-box_BR-signaling"/>
</dbReference>
<dbReference type="ExpressionAtlas" id="A0A178VLY0">
    <property type="expression patterns" value="differential"/>
</dbReference>
<gene>
    <name evidence="2" type="ordered locus">AXX17_At3g24050</name>
</gene>
<dbReference type="PANTHER" id="PTHR44259:SF15">
    <property type="entry name" value="F-BOX PROTEIN KIB2-RELATED"/>
    <property type="match status" value="1"/>
</dbReference>
<dbReference type="Proteomes" id="UP000078284">
    <property type="component" value="Chromosome 3"/>
</dbReference>
<comment type="caution">
    <text evidence="2">The sequence shown here is derived from an EMBL/GenBank/DDBJ whole genome shotgun (WGS) entry which is preliminary data.</text>
</comment>
<dbReference type="AlphaFoldDB" id="A0A178VLY0"/>
<dbReference type="SUPFAM" id="SSF50965">
    <property type="entry name" value="Galactose oxidase, central domain"/>
    <property type="match status" value="1"/>
</dbReference>
<evidence type="ECO:0000313" key="3">
    <source>
        <dbReference type="Proteomes" id="UP000078284"/>
    </source>
</evidence>
<feature type="domain" description="KIB1-4 beta-propeller" evidence="1">
    <location>
        <begin position="80"/>
        <end position="349"/>
    </location>
</feature>
<dbReference type="Pfam" id="PF03478">
    <property type="entry name" value="Beta-prop_KIB1-4"/>
    <property type="match status" value="1"/>
</dbReference>
<sequence length="400" mass="46447">MATAPKKKLISSDNDTEWSPVLAPDLIRSIFERLNFAEFHRAMSISLDWYSTAELCYRQNPTPWLILFSNYRHISCRLFDPLHDKTYVIRDLGFDFHRSCCLATSGSWLLMLDHRTDFYLLNLFTRERICLPTLEAIDGWQMKFERVGESDFLKTFTYREGYRSYSSGLSTKVVIENAVLWVDERSRDYLVVWSIECFFAYHKKGDNNKTWKVIQLKKNEGCSDIVFRESKLYVLNPNLNITVFDFSSGSPNECASFTSQDIGLTLYPLSCFGHLVITLSGEVLLIKTRRYGIYSFDVYKMDPKSSKWREIYSLGNEAILLDLGTTIAAKDGFGENSLYLSNHKLCRYNGSSLCNENSNYVYDFLRRLVVQRFQHLADLSPVPFKDSCWFFPTFCGKSLL</sequence>
<accession>A0A178VLY0</accession>
<name>A0A178VLY0_ARATH</name>
<dbReference type="InterPro" id="IPR005174">
    <property type="entry name" value="KIB1-4_b-propeller"/>
</dbReference>